<gene>
    <name evidence="1" type="ORF">HNR73_002441</name>
</gene>
<proteinExistence type="predicted"/>
<protein>
    <submittedName>
        <fullName evidence="1">Uncharacterized protein</fullName>
    </submittedName>
</protein>
<dbReference type="AlphaFoldDB" id="A0A841FMZ1"/>
<keyword evidence="2" id="KW-1185">Reference proteome</keyword>
<reference evidence="1 2" key="1">
    <citation type="submission" date="2020-08" db="EMBL/GenBank/DDBJ databases">
        <title>Genomic Encyclopedia of Type Strains, Phase IV (KMG-IV): sequencing the most valuable type-strain genomes for metagenomic binning, comparative biology and taxonomic classification.</title>
        <authorList>
            <person name="Goeker M."/>
        </authorList>
    </citation>
    <scope>NUCLEOTIDE SEQUENCE [LARGE SCALE GENOMIC DNA]</scope>
    <source>
        <strain evidence="1 2">YIM 65646</strain>
    </source>
</reference>
<dbReference type="EMBL" id="JACHGT010000005">
    <property type="protein sequence ID" value="MBB6034587.1"/>
    <property type="molecule type" value="Genomic_DNA"/>
</dbReference>
<evidence type="ECO:0000313" key="2">
    <source>
        <dbReference type="Proteomes" id="UP000548476"/>
    </source>
</evidence>
<dbReference type="Proteomes" id="UP000548476">
    <property type="component" value="Unassembled WGS sequence"/>
</dbReference>
<accession>A0A841FMZ1</accession>
<evidence type="ECO:0000313" key="1">
    <source>
        <dbReference type="EMBL" id="MBB6034587.1"/>
    </source>
</evidence>
<organism evidence="1 2">
    <name type="scientific">Phytomonospora endophytica</name>
    <dbReference type="NCBI Taxonomy" id="714109"/>
    <lineage>
        <taxon>Bacteria</taxon>
        <taxon>Bacillati</taxon>
        <taxon>Actinomycetota</taxon>
        <taxon>Actinomycetes</taxon>
        <taxon>Micromonosporales</taxon>
        <taxon>Micromonosporaceae</taxon>
        <taxon>Phytomonospora</taxon>
    </lineage>
</organism>
<sequence length="66" mass="7133">MKIIGKIGDKVLSALVPAKNATAGCPSDCYTERQKLSSGNCRYRRCCFTSSCNLSCGPWTRPSTCP</sequence>
<comment type="caution">
    <text evidence="1">The sequence shown here is derived from an EMBL/GenBank/DDBJ whole genome shotgun (WGS) entry which is preliminary data.</text>
</comment>
<name>A0A841FMZ1_9ACTN</name>
<dbReference type="RefSeq" id="WP_184787472.1">
    <property type="nucleotide sequence ID" value="NZ_BONT01000110.1"/>
</dbReference>